<evidence type="ECO:0000256" key="11">
    <source>
        <dbReference type="RuleBase" id="RU367010"/>
    </source>
</evidence>
<sequence length="213" mass="23828">MIGIPQTACYSLSSANKIESSYIPGGDQSGKGNLSQGDPNYTGAGKSIEIYLSAAQRKTLEEALGEVEDVNLIVLEGDQTKDVIELSGHPEEHQEARRVRIYQPARATPQSGWNNTGFWKIEFDNRERWENMNIGWCSSADPLSNVSMALSFATKEDAMIFCKKNRWTYEVEEPPVRKITPKAYGSNFHWSKRTRVSTKNICSLAILTNALFS</sequence>
<proteinExistence type="inferred from homology"/>
<dbReference type="PANTHER" id="PTHR12219">
    <property type="entry name" value="NADH-UBIQUINONE OXIDOREDUCTASE"/>
    <property type="match status" value="1"/>
</dbReference>
<evidence type="ECO:0000256" key="10">
    <source>
        <dbReference type="ARBA" id="ARBA00023136"/>
    </source>
</evidence>
<dbReference type="WBParaSite" id="jg3057">
    <property type="protein sequence ID" value="jg3057"/>
    <property type="gene ID" value="jg3057"/>
</dbReference>
<comment type="subcellular location">
    <subcellularLocation>
        <location evidence="11">Mitochondrion inner membrane</location>
        <topology evidence="11">Peripheral membrane protein</topology>
        <orientation evidence="11">Matrix side</orientation>
    </subcellularLocation>
</comment>
<keyword evidence="7 11" id="KW-0809">Transit peptide</keyword>
<evidence type="ECO:0000313" key="12">
    <source>
        <dbReference type="Proteomes" id="UP000887574"/>
    </source>
</evidence>
<dbReference type="AlphaFoldDB" id="A0A915E6E8"/>
<comment type="function">
    <text evidence="1 11">Accessory subunit of the mitochondrial membrane respiratory chain NADH dehydrogenase (Complex I), that is believed not to be involved in catalysis. Complex I functions in the transfer of electrons from NADH to the respiratory chain. The immediate electron acceptor for the enzyme is believed to be ubiquinone.</text>
</comment>
<keyword evidence="10 11" id="KW-0472">Membrane</keyword>
<keyword evidence="4 11" id="KW-0813">Transport</keyword>
<keyword evidence="9 11" id="KW-0496">Mitochondrion</keyword>
<evidence type="ECO:0000256" key="2">
    <source>
        <dbReference type="ARBA" id="ARBA00005882"/>
    </source>
</evidence>
<evidence type="ECO:0000256" key="6">
    <source>
        <dbReference type="ARBA" id="ARBA00022792"/>
    </source>
</evidence>
<evidence type="ECO:0000256" key="9">
    <source>
        <dbReference type="ARBA" id="ARBA00023128"/>
    </source>
</evidence>
<evidence type="ECO:0000256" key="3">
    <source>
        <dbReference type="ARBA" id="ARBA00015796"/>
    </source>
</evidence>
<accession>A0A915E6E8</accession>
<evidence type="ECO:0000256" key="5">
    <source>
        <dbReference type="ARBA" id="ARBA00022660"/>
    </source>
</evidence>
<evidence type="ECO:0000256" key="7">
    <source>
        <dbReference type="ARBA" id="ARBA00022946"/>
    </source>
</evidence>
<keyword evidence="12" id="KW-1185">Reference proteome</keyword>
<evidence type="ECO:0000256" key="1">
    <source>
        <dbReference type="ARBA" id="ARBA00003195"/>
    </source>
</evidence>
<dbReference type="Gene3D" id="3.30.160.190">
    <property type="entry name" value="atu1810 like domain"/>
    <property type="match status" value="1"/>
</dbReference>
<dbReference type="FunFam" id="3.30.160.190:FF:000001">
    <property type="entry name" value="NADH-ubiquinone oxidoreductase 21 kDa subunit mitochondrial"/>
    <property type="match status" value="1"/>
</dbReference>
<evidence type="ECO:0000256" key="8">
    <source>
        <dbReference type="ARBA" id="ARBA00022982"/>
    </source>
</evidence>
<dbReference type="InterPro" id="IPR006885">
    <property type="entry name" value="NADH_UbQ_FeS_4_mit-like"/>
</dbReference>
<dbReference type="InterPro" id="IPR038532">
    <property type="entry name" value="NDUFS4-like_sf"/>
</dbReference>
<comment type="similarity">
    <text evidence="2 11">Belongs to the complex I NDUFS4 subunit family.</text>
</comment>
<dbReference type="PANTHER" id="PTHR12219:SF8">
    <property type="entry name" value="NADH DEHYDROGENASE [UBIQUINONE] IRON-SULFUR PROTEIN 4, MITOCHONDRIAL"/>
    <property type="match status" value="1"/>
</dbReference>
<name>A0A915E6E8_9BILA</name>
<keyword evidence="5 11" id="KW-0679">Respiratory chain</keyword>
<keyword evidence="8 11" id="KW-0249">Electron transport</keyword>
<evidence type="ECO:0000313" key="13">
    <source>
        <dbReference type="WBParaSite" id="jg3057"/>
    </source>
</evidence>
<dbReference type="GO" id="GO:0022900">
    <property type="term" value="P:electron transport chain"/>
    <property type="evidence" value="ECO:0007669"/>
    <property type="project" value="InterPro"/>
</dbReference>
<organism evidence="12 13">
    <name type="scientific">Ditylenchus dipsaci</name>
    <dbReference type="NCBI Taxonomy" id="166011"/>
    <lineage>
        <taxon>Eukaryota</taxon>
        <taxon>Metazoa</taxon>
        <taxon>Ecdysozoa</taxon>
        <taxon>Nematoda</taxon>
        <taxon>Chromadorea</taxon>
        <taxon>Rhabditida</taxon>
        <taxon>Tylenchina</taxon>
        <taxon>Tylenchomorpha</taxon>
        <taxon>Sphaerularioidea</taxon>
        <taxon>Anguinidae</taxon>
        <taxon>Anguininae</taxon>
        <taxon>Ditylenchus</taxon>
    </lineage>
</organism>
<reference evidence="13" key="1">
    <citation type="submission" date="2022-11" db="UniProtKB">
        <authorList>
            <consortium name="WormBaseParasite"/>
        </authorList>
    </citation>
    <scope>IDENTIFICATION</scope>
</reference>
<keyword evidence="6 11" id="KW-0999">Mitochondrion inner membrane</keyword>
<evidence type="ECO:0000256" key="4">
    <source>
        <dbReference type="ARBA" id="ARBA00022448"/>
    </source>
</evidence>
<protein>
    <recommendedName>
        <fullName evidence="3 11">NADH dehydrogenase [ubiquinone] iron-sulfur protein 4, mitochondrial</fullName>
    </recommendedName>
</protein>
<dbReference type="Pfam" id="PF04800">
    <property type="entry name" value="NDUS4"/>
    <property type="match status" value="1"/>
</dbReference>
<dbReference type="GO" id="GO:0005743">
    <property type="term" value="C:mitochondrial inner membrane"/>
    <property type="evidence" value="ECO:0007669"/>
    <property type="project" value="UniProtKB-SubCell"/>
</dbReference>
<dbReference type="Proteomes" id="UP000887574">
    <property type="component" value="Unplaced"/>
</dbReference>